<reference evidence="10" key="1">
    <citation type="submission" date="2007-04" db="EMBL/GenBank/DDBJ databases">
        <authorList>
            <consortium name="The Broad Institute Genome Sequencing Platform"/>
            <person name="Birren B."/>
            <person name="Lander E."/>
            <person name="Galagan J."/>
            <person name="Nusbaum C."/>
            <person name="Devon K."/>
            <person name="Ma L.-J."/>
            <person name="Jaffe D."/>
            <person name="Butler J."/>
            <person name="Alvarez P."/>
            <person name="Gnerre S."/>
            <person name="Grabherr M."/>
            <person name="Kleber M."/>
            <person name="Mauceli E."/>
            <person name="Brockman W."/>
            <person name="MacCallum I.A."/>
            <person name="Young S."/>
            <person name="LaButti K."/>
            <person name="DeCaprio D."/>
            <person name="Crawford M."/>
            <person name="Koehrsen M."/>
            <person name="Engels R."/>
            <person name="Montgomery P."/>
            <person name="Pearson M."/>
            <person name="Howarth C."/>
            <person name="Larson L."/>
            <person name="White J."/>
            <person name="O'Leary S."/>
            <person name="Kodira C."/>
            <person name="Zeng Q."/>
            <person name="Yandava C."/>
            <person name="Alvarado L."/>
            <person name="Kistler C."/>
            <person name="Shim W.-B."/>
            <person name="Kang S."/>
            <person name="Woloshuk C."/>
        </authorList>
    </citation>
    <scope>NUCLEOTIDE SEQUENCE</scope>
    <source>
        <strain evidence="10">4287</strain>
    </source>
</reference>
<keyword evidence="5" id="KW-0862">Zinc</keyword>
<dbReference type="InterPro" id="IPR007219">
    <property type="entry name" value="XnlR_reg_dom"/>
</dbReference>
<dbReference type="Gene3D" id="3.30.160.60">
    <property type="entry name" value="Classic Zinc Finger"/>
    <property type="match status" value="2"/>
</dbReference>
<dbReference type="OrthoDB" id="654211at2759"/>
<keyword evidence="3" id="KW-0677">Repeat</keyword>
<evidence type="ECO:0000256" key="6">
    <source>
        <dbReference type="ARBA" id="ARBA00023242"/>
    </source>
</evidence>
<dbReference type="GO" id="GO:0006351">
    <property type="term" value="P:DNA-templated transcription"/>
    <property type="evidence" value="ECO:0007669"/>
    <property type="project" value="InterPro"/>
</dbReference>
<evidence type="ECO:0000256" key="4">
    <source>
        <dbReference type="ARBA" id="ARBA00022771"/>
    </source>
</evidence>
<sequence length="839" mass="92889">MRPRVHVPPCKFCAKTFGRTEHLRRHERTHTKEKPYRCSCGRAFSRRDLLARHARLAHGSPSAVDADGSDVQMGSPAGHGDQDIDEDDDGDEGDDDSGHEHITDDLRAGTKLSRLPPTPIITGEPAAFDPVLQDRTTGTAPALELQPTPTSIERYCSTAIPNVEALPQVHPSLIYGPPQHQLEGLELQPWELSLGNDLDLLWSHMESDPTSFMPFSLSASHPNEGHLQAHLHEPNPDTFVHEGEPALPLQPQEDFGRSSSEPIDGVAPNNENLLNPPSPSDQKSMPWQISKEDYCAISNAILPYRSALGAAFTMPSRHSLCRYVEGYFTGFHEHLPFIHLPTISLAMEAPELVFAISACGARYRYQRRQSHDLYVAAKTLLSEQLRKRDELESPVSMLGTPGFGRDGSVHSNSSSPAVQNVAGPSPLGTSCTSTSLMSKRRNLSTMQAMIILVALGTWNHRSLLKDAFSTASQLASMVQDEGLGATDVHANNLCWKDWVFLETKRRTKLVAYSFFNLHSIAYNIPPKLLNSEIGALNLPSPESHWRAETAEQWLAARKKDTFDDVSVQSAYKNLFTKANGRQTPALSSFGNYILIHRLVQQIFFARQSMILFDADDDAPLPPQAMERLESALCAWQRNWEATKDSSLDPLAPGGPLSFNATALFKLAYIRLHTDLGPYRRLETRDPGAIAQAFCTAPLLQRSTGVNRAVLHSAHSLSIPVRIGIEFVARTQTLHWSIVHSLCNLECGLFLAKWLQTIAHALARNEVLDDEETQLLRIITSIINETDLSPTIRNQENLLQKTKNMAAAVVRLWGYSFKGPHVFDIMGTIGAGLDLCAEIL</sequence>
<dbReference type="PANTHER" id="PTHR40626:SF10">
    <property type="entry name" value="C2H2-TYPE DOMAIN-CONTAINING PROTEIN"/>
    <property type="match status" value="1"/>
</dbReference>
<dbReference type="GO" id="GO:0000981">
    <property type="term" value="F:DNA-binding transcription factor activity, RNA polymerase II-specific"/>
    <property type="evidence" value="ECO:0007669"/>
    <property type="project" value="InterPro"/>
</dbReference>
<keyword evidence="4 7" id="KW-0863">Zinc-finger</keyword>
<dbReference type="Proteomes" id="UP000009097">
    <property type="component" value="Unassembled WGS sequence"/>
</dbReference>
<name>A0A0J9VI74_FUSO4</name>
<accession>A0A0J9VI74</accession>
<reference evidence="10" key="2">
    <citation type="journal article" date="2010" name="Nature">
        <title>Comparative genomics reveals mobile pathogenicity chromosomes in Fusarium.</title>
        <authorList>
            <person name="Ma L.J."/>
            <person name="van der Does H.C."/>
            <person name="Borkovich K.A."/>
            <person name="Coleman J.J."/>
            <person name="Daboussi M.J."/>
            <person name="Di Pietro A."/>
            <person name="Dufresne M."/>
            <person name="Freitag M."/>
            <person name="Grabherr M."/>
            <person name="Henrissat B."/>
            <person name="Houterman P.M."/>
            <person name="Kang S."/>
            <person name="Shim W.B."/>
            <person name="Woloshuk C."/>
            <person name="Xie X."/>
            <person name="Xu J.R."/>
            <person name="Antoniw J."/>
            <person name="Baker S.E."/>
            <person name="Bluhm B.H."/>
            <person name="Breakspear A."/>
            <person name="Brown D.W."/>
            <person name="Butchko R.A."/>
            <person name="Chapman S."/>
            <person name="Coulson R."/>
            <person name="Coutinho P.M."/>
            <person name="Danchin E.G."/>
            <person name="Diener A."/>
            <person name="Gale L.R."/>
            <person name="Gardiner D.M."/>
            <person name="Goff S."/>
            <person name="Hammond-Kosack K.E."/>
            <person name="Hilburn K."/>
            <person name="Hua-Van A."/>
            <person name="Jonkers W."/>
            <person name="Kazan K."/>
            <person name="Kodira C.D."/>
            <person name="Koehrsen M."/>
            <person name="Kumar L."/>
            <person name="Lee Y.H."/>
            <person name="Li L."/>
            <person name="Manners J.M."/>
            <person name="Miranda-Saavedra D."/>
            <person name="Mukherjee M."/>
            <person name="Park G."/>
            <person name="Park J."/>
            <person name="Park S.Y."/>
            <person name="Proctor R.H."/>
            <person name="Regev A."/>
            <person name="Ruiz-Roldan M.C."/>
            <person name="Sain D."/>
            <person name="Sakthikumar S."/>
            <person name="Sykes S."/>
            <person name="Schwartz D.C."/>
            <person name="Turgeon B.G."/>
            <person name="Wapinski I."/>
            <person name="Yoder O."/>
            <person name="Young S."/>
            <person name="Zeng Q."/>
            <person name="Zhou S."/>
            <person name="Galagan J."/>
            <person name="Cuomo C.A."/>
            <person name="Kistler H.C."/>
            <person name="Rep M."/>
        </authorList>
    </citation>
    <scope>NUCLEOTIDE SEQUENCE [LARGE SCALE GENOMIC DNA]</scope>
    <source>
        <strain evidence="10">4287</strain>
    </source>
</reference>
<dbReference type="InterPro" id="IPR036236">
    <property type="entry name" value="Znf_C2H2_sf"/>
</dbReference>
<dbReference type="PROSITE" id="PS50157">
    <property type="entry name" value="ZINC_FINGER_C2H2_2"/>
    <property type="match status" value="2"/>
</dbReference>
<feature type="domain" description="C2H2-type" evidence="9">
    <location>
        <begin position="8"/>
        <end position="35"/>
    </location>
</feature>
<feature type="region of interest" description="Disordered" evidence="8">
    <location>
        <begin position="406"/>
        <end position="432"/>
    </location>
</feature>
<evidence type="ECO:0000313" key="10">
    <source>
        <dbReference type="EMBL" id="KNB10793.1"/>
    </source>
</evidence>
<dbReference type="EMBL" id="DS231709">
    <property type="protein sequence ID" value="KNB10793.1"/>
    <property type="molecule type" value="Genomic_DNA"/>
</dbReference>
<evidence type="ECO:0000256" key="2">
    <source>
        <dbReference type="ARBA" id="ARBA00022723"/>
    </source>
</evidence>
<gene>
    <name evidence="10" type="ORF">FOXG_10919</name>
</gene>
<evidence type="ECO:0000256" key="8">
    <source>
        <dbReference type="SAM" id="MobiDB-lite"/>
    </source>
</evidence>
<dbReference type="GeneID" id="28952355"/>
<dbReference type="GO" id="GO:0000785">
    <property type="term" value="C:chromatin"/>
    <property type="evidence" value="ECO:0007669"/>
    <property type="project" value="TreeGrafter"/>
</dbReference>
<evidence type="ECO:0000256" key="5">
    <source>
        <dbReference type="ARBA" id="ARBA00022833"/>
    </source>
</evidence>
<organism evidence="10 11">
    <name type="scientific">Fusarium oxysporum f. sp. lycopersici (strain 4287 / CBS 123668 / FGSC 9935 / NRRL 34936)</name>
    <name type="common">Fusarium vascular wilt of tomato</name>
    <dbReference type="NCBI Taxonomy" id="426428"/>
    <lineage>
        <taxon>Eukaryota</taxon>
        <taxon>Fungi</taxon>
        <taxon>Dikarya</taxon>
        <taxon>Ascomycota</taxon>
        <taxon>Pezizomycotina</taxon>
        <taxon>Sordariomycetes</taxon>
        <taxon>Hypocreomycetidae</taxon>
        <taxon>Hypocreales</taxon>
        <taxon>Nectriaceae</taxon>
        <taxon>Fusarium</taxon>
        <taxon>Fusarium oxysporum species complex</taxon>
    </lineage>
</organism>
<proteinExistence type="predicted"/>
<keyword evidence="6" id="KW-0539">Nucleus</keyword>
<dbReference type="RefSeq" id="XP_018248838.1">
    <property type="nucleotide sequence ID" value="XM_018390389.1"/>
</dbReference>
<dbReference type="Pfam" id="PF04082">
    <property type="entry name" value="Fungal_trans"/>
    <property type="match status" value="1"/>
</dbReference>
<dbReference type="PROSITE" id="PS00028">
    <property type="entry name" value="ZINC_FINGER_C2H2_1"/>
    <property type="match status" value="1"/>
</dbReference>
<evidence type="ECO:0000256" key="3">
    <source>
        <dbReference type="ARBA" id="ARBA00022737"/>
    </source>
</evidence>
<feature type="compositionally biased region" description="Acidic residues" evidence="8">
    <location>
        <begin position="83"/>
        <end position="95"/>
    </location>
</feature>
<feature type="region of interest" description="Disordered" evidence="8">
    <location>
        <begin position="58"/>
        <end position="129"/>
    </location>
</feature>
<dbReference type="PANTHER" id="PTHR40626">
    <property type="entry name" value="MIP31509P"/>
    <property type="match status" value="1"/>
</dbReference>
<feature type="domain" description="C2H2-type" evidence="9">
    <location>
        <begin position="36"/>
        <end position="63"/>
    </location>
</feature>
<dbReference type="CDD" id="cd12148">
    <property type="entry name" value="fungal_TF_MHR"/>
    <property type="match status" value="1"/>
</dbReference>
<dbReference type="SUPFAM" id="SSF57667">
    <property type="entry name" value="beta-beta-alpha zinc fingers"/>
    <property type="match status" value="1"/>
</dbReference>
<dbReference type="InterPro" id="IPR051059">
    <property type="entry name" value="VerF-like"/>
</dbReference>
<dbReference type="GO" id="GO:0005634">
    <property type="term" value="C:nucleus"/>
    <property type="evidence" value="ECO:0007669"/>
    <property type="project" value="UniProtKB-SubCell"/>
</dbReference>
<evidence type="ECO:0000256" key="7">
    <source>
        <dbReference type="PROSITE-ProRule" id="PRU00042"/>
    </source>
</evidence>
<feature type="compositionally biased region" description="Basic and acidic residues" evidence="8">
    <location>
        <begin position="96"/>
        <end position="108"/>
    </location>
</feature>
<keyword evidence="2" id="KW-0479">Metal-binding</keyword>
<dbReference type="SMART" id="SM00355">
    <property type="entry name" value="ZnF_C2H2"/>
    <property type="match status" value="2"/>
</dbReference>
<dbReference type="GO" id="GO:0008270">
    <property type="term" value="F:zinc ion binding"/>
    <property type="evidence" value="ECO:0007669"/>
    <property type="project" value="UniProtKB-KW"/>
</dbReference>
<dbReference type="FunFam" id="3.30.160.60:FF:002343">
    <property type="entry name" value="Zinc finger protein 33A"/>
    <property type="match status" value="1"/>
</dbReference>
<evidence type="ECO:0000313" key="11">
    <source>
        <dbReference type="Proteomes" id="UP000009097"/>
    </source>
</evidence>
<dbReference type="VEuPathDB" id="FungiDB:FOXG_10919"/>
<dbReference type="KEGG" id="fox:FOXG_10919"/>
<comment type="subcellular location">
    <subcellularLocation>
        <location evidence="1">Nucleus</location>
    </subcellularLocation>
</comment>
<evidence type="ECO:0000256" key="1">
    <source>
        <dbReference type="ARBA" id="ARBA00004123"/>
    </source>
</evidence>
<feature type="compositionally biased region" description="Polar residues" evidence="8">
    <location>
        <begin position="409"/>
        <end position="418"/>
    </location>
</feature>
<dbReference type="InterPro" id="IPR013087">
    <property type="entry name" value="Znf_C2H2_type"/>
</dbReference>
<dbReference type="AlphaFoldDB" id="A0A0J9VI74"/>
<dbReference type="GO" id="GO:0000978">
    <property type="term" value="F:RNA polymerase II cis-regulatory region sequence-specific DNA binding"/>
    <property type="evidence" value="ECO:0007669"/>
    <property type="project" value="InterPro"/>
</dbReference>
<feature type="region of interest" description="Disordered" evidence="8">
    <location>
        <begin position="250"/>
        <end position="285"/>
    </location>
</feature>
<protein>
    <recommendedName>
        <fullName evidence="9">C2H2-type domain-containing protein</fullName>
    </recommendedName>
</protein>
<evidence type="ECO:0000259" key="9">
    <source>
        <dbReference type="PROSITE" id="PS50157"/>
    </source>
</evidence>